<dbReference type="AlphaFoldDB" id="A0AAD8MUK9"/>
<feature type="domain" description="Replication protein A 70 kDa DNA-binding subunit B/D first OB fold" evidence="2">
    <location>
        <begin position="217"/>
        <end position="323"/>
    </location>
</feature>
<keyword evidence="4" id="KW-1185">Reference proteome</keyword>
<accession>A0AAD8MUK9</accession>
<dbReference type="SUPFAM" id="SSF50249">
    <property type="entry name" value="Nucleic acid-binding proteins"/>
    <property type="match status" value="3"/>
</dbReference>
<gene>
    <name evidence="3" type="ORF">POM88_023596</name>
</gene>
<dbReference type="Pfam" id="PF02721">
    <property type="entry name" value="DUF223"/>
    <property type="match status" value="1"/>
</dbReference>
<comment type="caution">
    <text evidence="3">The sequence shown here is derived from an EMBL/GenBank/DDBJ whole genome shotgun (WGS) entry which is preliminary data.</text>
</comment>
<dbReference type="PANTHER" id="PTHR47165">
    <property type="entry name" value="OS03G0429900 PROTEIN"/>
    <property type="match status" value="1"/>
</dbReference>
<keyword evidence="1" id="KW-0175">Coiled coil</keyword>
<evidence type="ECO:0000313" key="3">
    <source>
        <dbReference type="EMBL" id="KAK1385861.1"/>
    </source>
</evidence>
<organism evidence="3 4">
    <name type="scientific">Heracleum sosnowskyi</name>
    <dbReference type="NCBI Taxonomy" id="360622"/>
    <lineage>
        <taxon>Eukaryota</taxon>
        <taxon>Viridiplantae</taxon>
        <taxon>Streptophyta</taxon>
        <taxon>Embryophyta</taxon>
        <taxon>Tracheophyta</taxon>
        <taxon>Spermatophyta</taxon>
        <taxon>Magnoliopsida</taxon>
        <taxon>eudicotyledons</taxon>
        <taxon>Gunneridae</taxon>
        <taxon>Pentapetalae</taxon>
        <taxon>asterids</taxon>
        <taxon>campanulids</taxon>
        <taxon>Apiales</taxon>
        <taxon>Apiaceae</taxon>
        <taxon>Apioideae</taxon>
        <taxon>apioid superclade</taxon>
        <taxon>Tordylieae</taxon>
        <taxon>Tordyliinae</taxon>
        <taxon>Heracleum</taxon>
    </lineage>
</organism>
<dbReference type="InterPro" id="IPR012340">
    <property type="entry name" value="NA-bd_OB-fold"/>
</dbReference>
<evidence type="ECO:0000259" key="2">
    <source>
        <dbReference type="Pfam" id="PF02721"/>
    </source>
</evidence>
<sequence>MLDNDKEWHEVLQQCPACGFPQQIRELFVHMMVNCKVSDLKSLWESHWKQMVDDILFNQRKLTGNPLLQLNEKQLEFFGLAEIHKLLKSIGKSLKEFNQMPQPPYSYLDCSGNSLIIEETSYDMNEMEKEFKELHENCNKEQLEVYNKVMNLVEMKEGGLFFIYGSGGCGVNSVDEMIHSTFPNLLENYKNPEYLSERAILTPTNQTVDQETMGFNKYNRFSSLNDSTTDWTIRVRAQAIWKGITRQTGEFRGYNIIFFDDSSERIHAFISPEIFVKWKDELEEGKFYIVHDFKVKYYNGNETNRAIRNDKHIYFTFDTKLEKDVKPGLKIPDYNFDFYKLEDMVAMKTDNHFLTDVVAVIQDIQPKAMYIKDTREKSHVQFSITNGKTFVNVTFFNEFADSFLKAREEVVEEPVIIIIGSCKVSDWKGGLYLTSFPATRFFLNPKHRSVNLLRQRFKLYTLCSDNSGTIPIIWPNDEICRLTGKTIYDVDADENEVGDGDKFPPMLKFGVKKTYNFTLCITKENIKESSNVYKATQICGPLEAFDTHSPNDKKNSTYATEIDHNCRMQAFIPGMIADRFGKMLQVQKLYIIKNFHVKEYKDEDKYMPVQTDKQLIFTIDTKVKEIAETYIFIPKNMFDFFKFEDIIKLAKQHVYLADVIGIANKKEVIGKLSNFTNSLGKQQTNIKFKISDGKLEDPNFSKHDFSNKRKIVKVCTIAEIKKLPEMFIEEEVVCKTNIKWAEETKNWNYGVWSSCYEDVQSEEGKYCCQKCPREVLEPIPRCKMNGSVSDETGVIEIVIKDREIRSLLGNNFDQFEIEDKDYPKIRELLLEKDYTMKLLIKEDNIKLQDIVYEATNIFLGFNLDEEMLDPQQSLTNRDSFTGEPSGSSYNLDEILKLNNQ</sequence>
<evidence type="ECO:0000256" key="1">
    <source>
        <dbReference type="SAM" id="Coils"/>
    </source>
</evidence>
<feature type="coiled-coil region" evidence="1">
    <location>
        <begin position="117"/>
        <end position="144"/>
    </location>
</feature>
<evidence type="ECO:0000313" key="4">
    <source>
        <dbReference type="Proteomes" id="UP001237642"/>
    </source>
</evidence>
<dbReference type="EMBL" id="JAUIZM010000005">
    <property type="protein sequence ID" value="KAK1385861.1"/>
    <property type="molecule type" value="Genomic_DNA"/>
</dbReference>
<reference evidence="3" key="2">
    <citation type="submission" date="2023-05" db="EMBL/GenBank/DDBJ databases">
        <authorList>
            <person name="Schelkunov M.I."/>
        </authorList>
    </citation>
    <scope>NUCLEOTIDE SEQUENCE</scope>
    <source>
        <strain evidence="3">Hsosn_3</strain>
        <tissue evidence="3">Leaf</tissue>
    </source>
</reference>
<dbReference type="CDD" id="cd04481">
    <property type="entry name" value="RPA1_DBD_B_like"/>
    <property type="match status" value="1"/>
</dbReference>
<protein>
    <recommendedName>
        <fullName evidence="2">Replication protein A 70 kDa DNA-binding subunit B/D first OB fold domain-containing protein</fullName>
    </recommendedName>
</protein>
<dbReference type="PANTHER" id="PTHR47165:SF4">
    <property type="entry name" value="OS03G0429900 PROTEIN"/>
    <property type="match status" value="1"/>
</dbReference>
<dbReference type="InterPro" id="IPR003871">
    <property type="entry name" value="RFA1B/D_OB_1st"/>
</dbReference>
<proteinExistence type="predicted"/>
<name>A0AAD8MUK9_9APIA</name>
<dbReference type="Gene3D" id="2.40.50.140">
    <property type="entry name" value="Nucleic acid-binding proteins"/>
    <property type="match status" value="4"/>
</dbReference>
<dbReference type="Proteomes" id="UP001237642">
    <property type="component" value="Unassembled WGS sequence"/>
</dbReference>
<reference evidence="3" key="1">
    <citation type="submission" date="2023-02" db="EMBL/GenBank/DDBJ databases">
        <title>Genome of toxic invasive species Heracleum sosnowskyi carries increased number of genes despite the absence of recent whole-genome duplications.</title>
        <authorList>
            <person name="Schelkunov M."/>
            <person name="Shtratnikova V."/>
            <person name="Makarenko M."/>
            <person name="Klepikova A."/>
            <person name="Omelchenko D."/>
            <person name="Novikova G."/>
            <person name="Obukhova E."/>
            <person name="Bogdanov V."/>
            <person name="Penin A."/>
            <person name="Logacheva M."/>
        </authorList>
    </citation>
    <scope>NUCLEOTIDE SEQUENCE</scope>
    <source>
        <strain evidence="3">Hsosn_3</strain>
        <tissue evidence="3">Leaf</tissue>
    </source>
</reference>